<evidence type="ECO:0000256" key="5">
    <source>
        <dbReference type="ARBA" id="ARBA00023049"/>
    </source>
</evidence>
<evidence type="ECO:0000313" key="10">
    <source>
        <dbReference type="Proteomes" id="UP000465609"/>
    </source>
</evidence>
<evidence type="ECO:0000256" key="1">
    <source>
        <dbReference type="ARBA" id="ARBA00022670"/>
    </source>
</evidence>
<keyword evidence="3 6" id="KW-0378">Hydrolase</keyword>
<feature type="transmembrane region" description="Helical" evidence="7">
    <location>
        <begin position="71"/>
        <end position="87"/>
    </location>
</feature>
<dbReference type="Proteomes" id="UP000465609">
    <property type="component" value="Plasmid pJCM15296"/>
</dbReference>
<proteinExistence type="inferred from homology"/>
<feature type="transmembrane region" description="Helical" evidence="7">
    <location>
        <begin position="284"/>
        <end position="305"/>
    </location>
</feature>
<evidence type="ECO:0000256" key="2">
    <source>
        <dbReference type="ARBA" id="ARBA00022723"/>
    </source>
</evidence>
<keyword evidence="10" id="KW-1185">Reference proteome</keyword>
<organism evidence="9 10">
    <name type="scientific">Mycolicibacterium aubagnense</name>
    <dbReference type="NCBI Taxonomy" id="319707"/>
    <lineage>
        <taxon>Bacteria</taxon>
        <taxon>Bacillati</taxon>
        <taxon>Actinomycetota</taxon>
        <taxon>Actinomycetes</taxon>
        <taxon>Mycobacteriales</taxon>
        <taxon>Mycobacteriaceae</taxon>
        <taxon>Mycolicibacterium</taxon>
    </lineage>
</organism>
<evidence type="ECO:0000256" key="3">
    <source>
        <dbReference type="ARBA" id="ARBA00022801"/>
    </source>
</evidence>
<reference evidence="9 10" key="1">
    <citation type="journal article" date="2019" name="Emerg. Microbes Infect.">
        <title>Comprehensive subspecies identification of 175 nontuberculous mycobacteria species based on 7547 genomic profiles.</title>
        <authorList>
            <person name="Matsumoto Y."/>
            <person name="Kinjo T."/>
            <person name="Motooka D."/>
            <person name="Nabeya D."/>
            <person name="Jung N."/>
            <person name="Uechi K."/>
            <person name="Horii T."/>
            <person name="Iida T."/>
            <person name="Fujita J."/>
            <person name="Nakamura S."/>
        </authorList>
    </citation>
    <scope>NUCLEOTIDE SEQUENCE [LARGE SCALE GENOMIC DNA]</scope>
    <source>
        <strain evidence="9 10">JCM 15296</strain>
        <plasmid evidence="9">pJCM15296</plasmid>
    </source>
</reference>
<keyword evidence="5 6" id="KW-0482">Metalloprotease</keyword>
<keyword evidence="7" id="KW-0812">Transmembrane</keyword>
<feature type="domain" description="Peptidase M48" evidence="8">
    <location>
        <begin position="142"/>
        <end position="206"/>
    </location>
</feature>
<comment type="cofactor">
    <cofactor evidence="6">
        <name>Zn(2+)</name>
        <dbReference type="ChEBI" id="CHEBI:29105"/>
    </cofactor>
    <text evidence="6">Binds 1 zinc ion per subunit.</text>
</comment>
<evidence type="ECO:0000256" key="4">
    <source>
        <dbReference type="ARBA" id="ARBA00022833"/>
    </source>
</evidence>
<protein>
    <recommendedName>
        <fullName evidence="8">Peptidase M48 domain-containing protein</fullName>
    </recommendedName>
</protein>
<dbReference type="InterPro" id="IPR001915">
    <property type="entry name" value="Peptidase_M48"/>
</dbReference>
<geneLocation type="plasmid" evidence="9 10">
    <name>pJCM15296</name>
</geneLocation>
<accession>A0ABM7IMW2</accession>
<sequence length="313" mass="31647">MSTVVCLLGYSLVVLVLGPPVLRRLTASGPAPRLGVAAWLSAIVSVLATWAATTAIIAAQLIGHWGHLDRLIVMCLTWLCRAVSGGVSGVGQAVVGGVLAAAAVAAVVATIRLVRAVGVLRRRARQHAEDVRLVGRGTSDDGVVVIDVPRPAAYCVSGSPPAIVFTSGALDVLDERARAAVLAHERAHLAGHHLAVMTFLRAVARVFPGVALMAEGAQQVSRLLEMCADDAAARRHGGAALLSGLIALCGAAPAEALGAADVAVLDRAERLAGPRAPFGVATQIALVSAIVLAGLGPVMIGALAATGVSLCMG</sequence>
<keyword evidence="9" id="KW-0614">Plasmid</keyword>
<gene>
    <name evidence="9" type="ORF">MAUB_63370</name>
</gene>
<evidence type="ECO:0000313" key="9">
    <source>
        <dbReference type="EMBL" id="BBX88136.1"/>
    </source>
</evidence>
<evidence type="ECO:0000256" key="7">
    <source>
        <dbReference type="SAM" id="Phobius"/>
    </source>
</evidence>
<dbReference type="Gene3D" id="3.30.2010.10">
    <property type="entry name" value="Metalloproteases ('zincins'), catalytic domain"/>
    <property type="match status" value="1"/>
</dbReference>
<name>A0ABM7IMW2_9MYCO</name>
<dbReference type="RefSeq" id="WP_061005446.1">
    <property type="nucleotide sequence ID" value="NZ_POTN01000028.1"/>
</dbReference>
<feature type="transmembrane region" description="Helical" evidence="7">
    <location>
        <begin position="93"/>
        <end position="114"/>
    </location>
</feature>
<keyword evidence="1 6" id="KW-0645">Protease</keyword>
<feature type="transmembrane region" description="Helical" evidence="7">
    <location>
        <begin position="39"/>
        <end position="59"/>
    </location>
</feature>
<evidence type="ECO:0000259" key="8">
    <source>
        <dbReference type="Pfam" id="PF01435"/>
    </source>
</evidence>
<dbReference type="PANTHER" id="PTHR34978:SF3">
    <property type="entry name" value="SLR0241 PROTEIN"/>
    <property type="match status" value="1"/>
</dbReference>
<keyword evidence="7" id="KW-1133">Transmembrane helix</keyword>
<evidence type="ECO:0000256" key="6">
    <source>
        <dbReference type="RuleBase" id="RU003983"/>
    </source>
</evidence>
<dbReference type="PANTHER" id="PTHR34978">
    <property type="entry name" value="POSSIBLE SENSOR-TRANSDUCER PROTEIN BLAR"/>
    <property type="match status" value="1"/>
</dbReference>
<keyword evidence="4 6" id="KW-0862">Zinc</keyword>
<keyword evidence="7" id="KW-0472">Membrane</keyword>
<dbReference type="Pfam" id="PF01435">
    <property type="entry name" value="Peptidase_M48"/>
    <property type="match status" value="1"/>
</dbReference>
<keyword evidence="2" id="KW-0479">Metal-binding</keyword>
<comment type="similarity">
    <text evidence="6">Belongs to the peptidase M48 family.</text>
</comment>
<dbReference type="InterPro" id="IPR052173">
    <property type="entry name" value="Beta-lactam_resp_regulator"/>
</dbReference>
<dbReference type="CDD" id="cd07326">
    <property type="entry name" value="M56_BlaR1_MecR1_like"/>
    <property type="match status" value="1"/>
</dbReference>
<dbReference type="EMBL" id="AP022578">
    <property type="protein sequence ID" value="BBX88136.1"/>
    <property type="molecule type" value="Genomic_DNA"/>
</dbReference>